<feature type="region of interest" description="Disordered" evidence="1">
    <location>
        <begin position="568"/>
        <end position="767"/>
    </location>
</feature>
<feature type="compositionally biased region" description="Low complexity" evidence="1">
    <location>
        <begin position="282"/>
        <end position="308"/>
    </location>
</feature>
<feature type="compositionally biased region" description="Low complexity" evidence="1">
    <location>
        <begin position="618"/>
        <end position="642"/>
    </location>
</feature>
<feature type="domain" description="WH2" evidence="2">
    <location>
        <begin position="31"/>
        <end position="48"/>
    </location>
</feature>
<protein>
    <recommendedName>
        <fullName evidence="2">WH2 domain-containing protein</fullName>
    </recommendedName>
</protein>
<feature type="compositionally biased region" description="Basic and acidic residues" evidence="1">
    <location>
        <begin position="38"/>
        <end position="55"/>
    </location>
</feature>
<feature type="compositionally biased region" description="Pro residues" evidence="1">
    <location>
        <begin position="721"/>
        <end position="732"/>
    </location>
</feature>
<gene>
    <name evidence="3" type="ORF">C6P40_003760</name>
</gene>
<feature type="region of interest" description="Disordered" evidence="1">
    <location>
        <begin position="1"/>
        <end position="354"/>
    </location>
</feature>
<feature type="compositionally biased region" description="Pro residues" evidence="1">
    <location>
        <begin position="1"/>
        <end position="20"/>
    </location>
</feature>
<feature type="compositionally biased region" description="Low complexity" evidence="1">
    <location>
        <begin position="697"/>
        <end position="714"/>
    </location>
</feature>
<feature type="compositionally biased region" description="Pro residues" evidence="1">
    <location>
        <begin position="643"/>
        <end position="668"/>
    </location>
</feature>
<evidence type="ECO:0000313" key="4">
    <source>
        <dbReference type="Proteomes" id="UP000697127"/>
    </source>
</evidence>
<feature type="compositionally biased region" description="Polar residues" evidence="1">
    <location>
        <begin position="194"/>
        <end position="205"/>
    </location>
</feature>
<dbReference type="Proteomes" id="UP000697127">
    <property type="component" value="Unassembled WGS sequence"/>
</dbReference>
<feature type="compositionally biased region" description="Polar residues" evidence="1">
    <location>
        <begin position="225"/>
        <end position="234"/>
    </location>
</feature>
<feature type="compositionally biased region" description="Low complexity" evidence="1">
    <location>
        <begin position="587"/>
        <end position="602"/>
    </location>
</feature>
<dbReference type="Pfam" id="PF02205">
    <property type="entry name" value="WH2"/>
    <property type="match status" value="1"/>
</dbReference>
<evidence type="ECO:0000256" key="1">
    <source>
        <dbReference type="SAM" id="MobiDB-lite"/>
    </source>
</evidence>
<dbReference type="AlphaFoldDB" id="A0A9P7BHK3"/>
<feature type="compositionally biased region" description="Low complexity" evidence="1">
    <location>
        <begin position="529"/>
        <end position="541"/>
    </location>
</feature>
<dbReference type="GO" id="GO:0003779">
    <property type="term" value="F:actin binding"/>
    <property type="evidence" value="ECO:0007669"/>
    <property type="project" value="InterPro"/>
</dbReference>
<name>A0A9P7BHK3_9ASCO</name>
<feature type="compositionally biased region" description="Low complexity" evidence="1">
    <location>
        <begin position="463"/>
        <end position="477"/>
    </location>
</feature>
<sequence>MAAPPPPPPPPPPGMPPPMGSAPAMPKITPNRNALLGDIRKGKSLKHTETNDRSAPKVGGESNSSPSAMGGMGMPPFGGAPKLPKSNNSNSNSNSISPQSAPAVPQLGDIFAGGMPKLKHISHPNSNTSNSASSARSTPEVPSGRPKRNSMNFSPNPPSIPAMPPPTTPIAPAIPSFNSSASKVPSGAPPTPSTRPQSNHSSPVTPSVPKQRLNIPANGHRRNESTNSMISMVSSKAKPKIPTKNVSERISSSSSSSATAFGAPPIPSSPPPIPGSAPPIPSFNTSSTSSAPSIPSFSAPKAPSLPTSSAPPPPPMAPTALPSGTPPPPGLPPPPSFTNATKANKPAANPMAGGLPFLAQINQRRNDAFVVDDNAVAKKSSAPTSAPKEQDVANVAASVPSAPSIPSAPAPSGNPMMDEILRRTHKSTPSSSAPSIPLSSAPALPKTSAPSVPAIPPFSSQKAPVLPSMSAPSAPAIPSAPAPSIPSFSAPKAPSLPTSSAPPPPPMAPTALPSGTPPPPGPPPPPSFTNATKANKPAANPMAGGLPFLAQINQRRNDAFVVDDNAVAKKSSAPTSAPKEQDVANVAASVPSATSIPSAPAPSGNPMMDEILRRTHKSTPSLSAPSIPSSVPPSLSNKVPSAPSIPPSMPPSMPISNPPSAPSIPPSASPSLPTISAPPLPPTVPPGNTYSGNYNNDTSDTSSIFSDSTTTTSTFRKKAAPPRPPTQSPTPPAASTQYSTNDYTSPTKSQPRLSVDTSSLNLTSAPTISPKVTRPSYLSAVEDSTLFTNIRSKFGGSVFKHHSKIQSPVGYQQANDQIVQTQVAGNEIRKIDISAYTIAGSANGGITAASGSSSSHQQVKMESPRFRFLDQNELPKPHKFEGRIKLYPSGRGSSVPLDLSGLS</sequence>
<feature type="compositionally biased region" description="Pro residues" evidence="1">
    <location>
        <begin position="155"/>
        <end position="169"/>
    </location>
</feature>
<feature type="compositionally biased region" description="Low complexity" evidence="1">
    <location>
        <begin position="125"/>
        <end position="138"/>
    </location>
</feature>
<feature type="compositionally biased region" description="Polar residues" evidence="1">
    <location>
        <begin position="738"/>
        <end position="767"/>
    </location>
</feature>
<proteinExistence type="predicted"/>
<organism evidence="3 4">
    <name type="scientific">Pichia californica</name>
    <dbReference type="NCBI Taxonomy" id="460514"/>
    <lineage>
        <taxon>Eukaryota</taxon>
        <taxon>Fungi</taxon>
        <taxon>Dikarya</taxon>
        <taxon>Ascomycota</taxon>
        <taxon>Saccharomycotina</taxon>
        <taxon>Pichiomycetes</taxon>
        <taxon>Pichiales</taxon>
        <taxon>Pichiaceae</taxon>
        <taxon>Pichia</taxon>
    </lineage>
</organism>
<comment type="caution">
    <text evidence="3">The sequence shown here is derived from an EMBL/GenBank/DDBJ whole genome shotgun (WGS) entry which is preliminary data.</text>
</comment>
<feature type="compositionally biased region" description="Pro residues" evidence="1">
    <location>
        <begin position="515"/>
        <end position="527"/>
    </location>
</feature>
<dbReference type="PROSITE" id="PS51082">
    <property type="entry name" value="WH2"/>
    <property type="match status" value="1"/>
</dbReference>
<accession>A0A9P7BHK3</accession>
<feature type="compositionally biased region" description="Low complexity" evidence="1">
    <location>
        <begin position="338"/>
        <end position="350"/>
    </location>
</feature>
<feature type="compositionally biased region" description="Pro residues" evidence="1">
    <location>
        <begin position="676"/>
        <end position="685"/>
    </location>
</feature>
<feature type="compositionally biased region" description="Low complexity" evidence="1">
    <location>
        <begin position="485"/>
        <end position="499"/>
    </location>
</feature>
<feature type="region of interest" description="Disordered" evidence="1">
    <location>
        <begin position="883"/>
        <end position="903"/>
    </location>
</feature>
<feature type="compositionally biased region" description="Low complexity" evidence="1">
    <location>
        <begin position="64"/>
        <end position="95"/>
    </location>
</feature>
<dbReference type="InterPro" id="IPR003124">
    <property type="entry name" value="WH2_dom"/>
</dbReference>
<dbReference type="EMBL" id="PUHW01000044">
    <property type="protein sequence ID" value="KAG0690139.1"/>
    <property type="molecule type" value="Genomic_DNA"/>
</dbReference>
<evidence type="ECO:0000259" key="2">
    <source>
        <dbReference type="PROSITE" id="PS51082"/>
    </source>
</evidence>
<reference evidence="3" key="1">
    <citation type="submission" date="2020-11" db="EMBL/GenBank/DDBJ databases">
        <title>Kefir isolates.</title>
        <authorList>
            <person name="Marcisauskas S."/>
            <person name="Kim Y."/>
            <person name="Blasche S."/>
        </authorList>
    </citation>
    <scope>NUCLEOTIDE SEQUENCE</scope>
    <source>
        <strain evidence="3">Olga-1</strain>
    </source>
</reference>
<evidence type="ECO:0000313" key="3">
    <source>
        <dbReference type="EMBL" id="KAG0690139.1"/>
    </source>
</evidence>
<dbReference type="CDD" id="cd22064">
    <property type="entry name" value="WH2_WAS_WASL"/>
    <property type="match status" value="1"/>
</dbReference>
<feature type="compositionally biased region" description="Pro residues" evidence="1">
    <location>
        <begin position="324"/>
        <end position="336"/>
    </location>
</feature>
<feature type="compositionally biased region" description="Low complexity" evidence="1">
    <location>
        <begin position="427"/>
        <end position="445"/>
    </location>
</feature>
<dbReference type="SMART" id="SM00246">
    <property type="entry name" value="WH2"/>
    <property type="match status" value="2"/>
</dbReference>
<feature type="compositionally biased region" description="Pro residues" evidence="1">
    <location>
        <begin position="264"/>
        <end position="281"/>
    </location>
</feature>
<feature type="compositionally biased region" description="Low complexity" evidence="1">
    <location>
        <begin position="395"/>
        <end position="411"/>
    </location>
</feature>
<keyword evidence="4" id="KW-1185">Reference proteome</keyword>
<feature type="region of interest" description="Disordered" evidence="1">
    <location>
        <begin position="377"/>
        <end position="549"/>
    </location>
</feature>